<feature type="compositionally biased region" description="Pro residues" evidence="1">
    <location>
        <begin position="289"/>
        <end position="303"/>
    </location>
</feature>
<keyword evidence="2" id="KW-0472">Membrane</keyword>
<dbReference type="RefSeq" id="WP_171267744.1">
    <property type="nucleotide sequence ID" value="NZ_CP039543.1"/>
</dbReference>
<feature type="region of interest" description="Disordered" evidence="1">
    <location>
        <begin position="278"/>
        <end position="359"/>
    </location>
</feature>
<dbReference type="EMBL" id="CP039543">
    <property type="protein sequence ID" value="QJT10107.1"/>
    <property type="molecule type" value="Genomic_DNA"/>
</dbReference>
<evidence type="ECO:0008006" key="5">
    <source>
        <dbReference type="Google" id="ProtNLM"/>
    </source>
</evidence>
<feature type="transmembrane region" description="Helical" evidence="2">
    <location>
        <begin position="60"/>
        <end position="79"/>
    </location>
</feature>
<feature type="transmembrane region" description="Helical" evidence="2">
    <location>
        <begin position="132"/>
        <end position="150"/>
    </location>
</feature>
<proteinExistence type="predicted"/>
<evidence type="ECO:0000313" key="3">
    <source>
        <dbReference type="EMBL" id="QJT10107.1"/>
    </source>
</evidence>
<organism evidence="3 4">
    <name type="scientific">Oceanidesulfovibrio marinus</name>
    <dbReference type="NCBI Taxonomy" id="370038"/>
    <lineage>
        <taxon>Bacteria</taxon>
        <taxon>Pseudomonadati</taxon>
        <taxon>Thermodesulfobacteriota</taxon>
        <taxon>Desulfovibrionia</taxon>
        <taxon>Desulfovibrionales</taxon>
        <taxon>Desulfovibrionaceae</taxon>
        <taxon>Oceanidesulfovibrio</taxon>
    </lineage>
</organism>
<gene>
    <name evidence="3" type="ORF">E8L03_14735</name>
</gene>
<evidence type="ECO:0000256" key="1">
    <source>
        <dbReference type="SAM" id="MobiDB-lite"/>
    </source>
</evidence>
<evidence type="ECO:0000256" key="2">
    <source>
        <dbReference type="SAM" id="Phobius"/>
    </source>
</evidence>
<name>A0ABX6NK79_9BACT</name>
<accession>A0ABX6NK79</accession>
<sequence length="359" mass="38172">MSTLLSSRSNSHSSPLRRMLAVIIALAGAAYTVAGAKGVTDSVCVTAGCALYKGQTFFGYSVWWLGTAGFALIALLAIFHRMSLARFAAGMGLLIDVGLLALLAITSPCLACLIAGFLLLLLFLVLAVPMGLLGRTVVIAWLLVFSPNVIGSMRSVTSPWPIYGQADAPMRLFFSPSCPACMLSTKESLEAYPEYVALFPVAESDADKRKIAALVRSLAEGKGMPRDLRAFFAGVDADTLPEPGTELRWKLFRNRLALYSYSGGDTIPFMMITGRPGPLVPEAQEAPATPAPAQPDRPMPLHPGMPGMSHELPPAVSPTAPRIPKPIFPQTDTPSPFSGCTADEPCPDPGQPNSDKELP</sequence>
<dbReference type="Proteomes" id="UP000503251">
    <property type="component" value="Chromosome"/>
</dbReference>
<evidence type="ECO:0000313" key="4">
    <source>
        <dbReference type="Proteomes" id="UP000503251"/>
    </source>
</evidence>
<keyword evidence="2" id="KW-1133">Transmembrane helix</keyword>
<protein>
    <recommendedName>
        <fullName evidence="5">Vitamin K epoxide reductase family protein</fullName>
    </recommendedName>
</protein>
<keyword evidence="4" id="KW-1185">Reference proteome</keyword>
<feature type="transmembrane region" description="Helical" evidence="2">
    <location>
        <begin position="99"/>
        <end position="126"/>
    </location>
</feature>
<keyword evidence="2" id="KW-0812">Transmembrane</keyword>
<reference evidence="3 4" key="1">
    <citation type="submission" date="2019-04" db="EMBL/GenBank/DDBJ databases">
        <title>Isolation and culture of sulfate reducing bacteria from the cold seep of the South China Sea.</title>
        <authorList>
            <person name="Sun C."/>
            <person name="Liu R."/>
        </authorList>
    </citation>
    <scope>NUCLEOTIDE SEQUENCE [LARGE SCALE GENOMIC DNA]</scope>
    <source>
        <strain evidence="3 4">CS1</strain>
    </source>
</reference>